<organism evidence="1">
    <name type="scientific">Rhizophora mucronata</name>
    <name type="common">Asiatic mangrove</name>
    <dbReference type="NCBI Taxonomy" id="61149"/>
    <lineage>
        <taxon>Eukaryota</taxon>
        <taxon>Viridiplantae</taxon>
        <taxon>Streptophyta</taxon>
        <taxon>Embryophyta</taxon>
        <taxon>Tracheophyta</taxon>
        <taxon>Spermatophyta</taxon>
        <taxon>Magnoliopsida</taxon>
        <taxon>eudicotyledons</taxon>
        <taxon>Gunneridae</taxon>
        <taxon>Pentapetalae</taxon>
        <taxon>rosids</taxon>
        <taxon>fabids</taxon>
        <taxon>Malpighiales</taxon>
        <taxon>Rhizophoraceae</taxon>
        <taxon>Rhizophora</taxon>
    </lineage>
</organism>
<proteinExistence type="predicted"/>
<reference evidence="1" key="1">
    <citation type="submission" date="2018-02" db="EMBL/GenBank/DDBJ databases">
        <title>Rhizophora mucronata_Transcriptome.</title>
        <authorList>
            <person name="Meera S.P."/>
            <person name="Sreeshan A."/>
            <person name="Augustine A."/>
        </authorList>
    </citation>
    <scope>NUCLEOTIDE SEQUENCE</scope>
    <source>
        <tissue evidence="1">Leaf</tissue>
    </source>
</reference>
<dbReference type="EMBL" id="GGEC01035032">
    <property type="protein sequence ID" value="MBX15516.1"/>
    <property type="molecule type" value="Transcribed_RNA"/>
</dbReference>
<evidence type="ECO:0000313" key="1">
    <source>
        <dbReference type="EMBL" id="MBX15516.1"/>
    </source>
</evidence>
<accession>A0A2P2LC09</accession>
<sequence length="44" mass="4921">MRRVCLLQVGVNTSELTTTRIGKVRAQQTNLLKLGDFLSSFLLV</sequence>
<dbReference type="AlphaFoldDB" id="A0A2P2LC09"/>
<name>A0A2P2LC09_RHIMU</name>
<protein>
    <submittedName>
        <fullName evidence="1">Uncharacterized protein</fullName>
    </submittedName>
</protein>